<organism evidence="4 5">
    <name type="scientific">Helicobacter hepaticus (strain ATCC 51449 / 3B1)</name>
    <dbReference type="NCBI Taxonomy" id="235279"/>
    <lineage>
        <taxon>Bacteria</taxon>
        <taxon>Pseudomonadati</taxon>
        <taxon>Campylobacterota</taxon>
        <taxon>Epsilonproteobacteria</taxon>
        <taxon>Campylobacterales</taxon>
        <taxon>Helicobacteraceae</taxon>
        <taxon>Helicobacter</taxon>
    </lineage>
</organism>
<dbReference type="SUPFAM" id="SSF109854">
    <property type="entry name" value="DinB/YfiT-like putative metalloenzymes"/>
    <property type="match status" value="1"/>
</dbReference>
<evidence type="ECO:0000313" key="5">
    <source>
        <dbReference type="Proteomes" id="UP000002495"/>
    </source>
</evidence>
<evidence type="ECO:0000256" key="1">
    <source>
        <dbReference type="ARBA" id="ARBA00008635"/>
    </source>
</evidence>
<keyword evidence="5" id="KW-1185">Reference proteome</keyword>
<evidence type="ECO:0000313" key="4">
    <source>
        <dbReference type="EMBL" id="AAP78047.1"/>
    </source>
</evidence>
<dbReference type="OrthoDB" id="9807509at2"/>
<dbReference type="Proteomes" id="UP000002495">
    <property type="component" value="Chromosome"/>
</dbReference>
<reference evidence="4 5" key="1">
    <citation type="journal article" date="2003" name="Proc. Natl. Acad. Sci. U.S.A.">
        <title>The complete genome sequence of the carcinogenic bacterium Helicobacter hepaticus.</title>
        <authorList>
            <person name="Suerbaum S."/>
            <person name="Josenhans C."/>
            <person name="Sterzenbach T."/>
            <person name="Drescher B."/>
            <person name="Brandt P."/>
            <person name="Bell M."/>
            <person name="Droege M."/>
            <person name="Fartmann B."/>
            <person name="Fischer H.-P."/>
            <person name="Ge Z."/>
            <person name="Hoerster A."/>
            <person name="Holland R."/>
            <person name="Klein K."/>
            <person name="Koenig J."/>
            <person name="Macko L."/>
            <person name="Mendz G.L."/>
            <person name="Nyakatura G."/>
            <person name="Schauer D.B."/>
            <person name="Shen Z."/>
            <person name="Weber J."/>
            <person name="Frosch M."/>
            <person name="Fox J.G."/>
        </authorList>
    </citation>
    <scope>NUCLEOTIDE SEQUENCE [LARGE SCALE GENOMIC DNA]</scope>
    <source>
        <strain evidence="5">ATCC 51449 / 3B1</strain>
    </source>
</reference>
<gene>
    <name evidence="4" type="ordered locus">HH_1450</name>
</gene>
<feature type="binding site" evidence="3">
    <location>
        <position position="48"/>
    </location>
    <ligand>
        <name>a divalent metal cation</name>
        <dbReference type="ChEBI" id="CHEBI:60240"/>
    </ligand>
</feature>
<sequence length="182" mass="20676">MKETLLLQAQYNQLANENMFATFKKCSKEELYKDCGLYFGSVMQTAEHILCEDIELVLGRFSAFASKPLEGVEEILQTLNLEEGKLQSAIYEGMHRLKSAFYEDMGAFEALRAKVDSKIIELIESIEDFKSIETFAFPGVEFKKSRGFFILALLNHATHHRGQIAAALDIRKIENDFNGMFG</sequence>
<protein>
    <recommendedName>
        <fullName evidence="6">Damage-inducible protein DinB</fullName>
    </recommendedName>
</protein>
<dbReference type="InterPro" id="IPR034660">
    <property type="entry name" value="DinB/YfiT-like"/>
</dbReference>
<proteinExistence type="inferred from homology"/>
<evidence type="ECO:0000256" key="3">
    <source>
        <dbReference type="PIRSR" id="PIRSR607837-1"/>
    </source>
</evidence>
<dbReference type="RefSeq" id="WP_011116290.1">
    <property type="nucleotide sequence ID" value="NC_004917.1"/>
</dbReference>
<name>Q7VG74_HELHP</name>
<dbReference type="PANTHER" id="PTHR37302:SF3">
    <property type="entry name" value="DAMAGE-INDUCIBLE PROTEIN DINB"/>
    <property type="match status" value="1"/>
</dbReference>
<dbReference type="STRING" id="235279.HH_1450"/>
<dbReference type="Pfam" id="PF05163">
    <property type="entry name" value="DinB"/>
    <property type="match status" value="1"/>
</dbReference>
<dbReference type="KEGG" id="hhe:HH_1450"/>
<evidence type="ECO:0000256" key="2">
    <source>
        <dbReference type="ARBA" id="ARBA00022723"/>
    </source>
</evidence>
<dbReference type="AlphaFoldDB" id="Q7VG74"/>
<feature type="binding site" evidence="3">
    <location>
        <position position="156"/>
    </location>
    <ligand>
        <name>a divalent metal cation</name>
        <dbReference type="ChEBI" id="CHEBI:60240"/>
    </ligand>
</feature>
<dbReference type="InterPro" id="IPR007837">
    <property type="entry name" value="DinB"/>
</dbReference>
<comment type="similarity">
    <text evidence="1">Belongs to the DinB family.</text>
</comment>
<feature type="binding site" evidence="3">
    <location>
        <position position="160"/>
    </location>
    <ligand>
        <name>a divalent metal cation</name>
        <dbReference type="ChEBI" id="CHEBI:60240"/>
    </ligand>
</feature>
<dbReference type="Gene3D" id="1.20.120.450">
    <property type="entry name" value="dinb family like domain"/>
    <property type="match status" value="1"/>
</dbReference>
<accession>Q7VG74</accession>
<evidence type="ECO:0008006" key="6">
    <source>
        <dbReference type="Google" id="ProtNLM"/>
    </source>
</evidence>
<dbReference type="HOGENOM" id="CLU_101283_1_0_7"/>
<keyword evidence="2 3" id="KW-0479">Metal-binding</keyword>
<dbReference type="eggNOG" id="COG2318">
    <property type="taxonomic scope" value="Bacteria"/>
</dbReference>
<dbReference type="EMBL" id="AE017125">
    <property type="protein sequence ID" value="AAP78047.1"/>
    <property type="molecule type" value="Genomic_DNA"/>
</dbReference>
<dbReference type="GO" id="GO:0046872">
    <property type="term" value="F:metal ion binding"/>
    <property type="evidence" value="ECO:0007669"/>
    <property type="project" value="UniProtKB-KW"/>
</dbReference>
<dbReference type="PANTHER" id="PTHR37302">
    <property type="entry name" value="SLR1116 PROTEIN"/>
    <property type="match status" value="1"/>
</dbReference>